<dbReference type="PANTHER" id="PTHR23026:SF123">
    <property type="entry name" value="NAD(P)H NITROREDUCTASE RV3131-RELATED"/>
    <property type="match status" value="1"/>
</dbReference>
<dbReference type="InterPro" id="IPR000415">
    <property type="entry name" value="Nitroreductase-like"/>
</dbReference>
<gene>
    <name evidence="1" type="primary">acg_1</name>
    <name evidence="1" type="ORF">hbim_00335</name>
</gene>
<accession>A0AAI8XIG6</accession>
<name>A0AAI8XIG6_MYCME</name>
<dbReference type="AlphaFoldDB" id="A0AAI8XIG6"/>
<dbReference type="EC" id="1.-.-.-" evidence="1"/>
<keyword evidence="1" id="KW-0560">Oxidoreductase</keyword>
<dbReference type="InterPro" id="IPR050627">
    <property type="entry name" value="Nitroreductase/BluB"/>
</dbReference>
<reference evidence="1" key="1">
    <citation type="submission" date="2023-03" db="EMBL/GenBank/DDBJ databases">
        <title>Draft genome sequence of a Mycolicibacterium mageritense strain H4_3_1 isolated from a hybrid biological-inorganic system reactor.</title>
        <authorList>
            <person name="Feng X."/>
            <person name="Kazama D."/>
            <person name="Sato K."/>
            <person name="Kobayashi H."/>
        </authorList>
    </citation>
    <scope>NUCLEOTIDE SEQUENCE</scope>
    <source>
        <strain evidence="1">H4_3_1</strain>
    </source>
</reference>
<dbReference type="PANTHER" id="PTHR23026">
    <property type="entry name" value="NADPH NITROREDUCTASE"/>
    <property type="match status" value="1"/>
</dbReference>
<proteinExistence type="predicted"/>
<organism evidence="1 2">
    <name type="scientific">Mycolicibacterium mageritense</name>
    <name type="common">Mycobacterium mageritense</name>
    <dbReference type="NCBI Taxonomy" id="53462"/>
    <lineage>
        <taxon>Bacteria</taxon>
        <taxon>Bacillati</taxon>
        <taxon>Actinomycetota</taxon>
        <taxon>Actinomycetes</taxon>
        <taxon>Mycobacteriales</taxon>
        <taxon>Mycobacteriaceae</taxon>
        <taxon>Mycolicibacterium</taxon>
    </lineage>
</organism>
<dbReference type="GO" id="GO:0016491">
    <property type="term" value="F:oxidoreductase activity"/>
    <property type="evidence" value="ECO:0007669"/>
    <property type="project" value="UniProtKB-KW"/>
</dbReference>
<dbReference type="Proteomes" id="UP001241092">
    <property type="component" value="Chromosome"/>
</dbReference>
<evidence type="ECO:0000313" key="2">
    <source>
        <dbReference type="Proteomes" id="UP001241092"/>
    </source>
</evidence>
<protein>
    <submittedName>
        <fullName evidence="1">NAD(P)H nitroreductase acg</fullName>
        <ecNumber evidence="1">1.-.-.-</ecNumber>
    </submittedName>
</protein>
<dbReference type="SUPFAM" id="SSF55469">
    <property type="entry name" value="FMN-dependent nitroreductase-like"/>
    <property type="match status" value="2"/>
</dbReference>
<dbReference type="RefSeq" id="WP_286213178.1">
    <property type="nucleotide sequence ID" value="NZ_AP027452.1"/>
</dbReference>
<dbReference type="Gene3D" id="3.40.109.10">
    <property type="entry name" value="NADH Oxidase"/>
    <property type="match status" value="2"/>
</dbReference>
<dbReference type="EMBL" id="AP027452">
    <property type="protein sequence ID" value="BDY26424.1"/>
    <property type="molecule type" value="Genomic_DNA"/>
</dbReference>
<sequence>MPDTLLDIATITKAVEVASRAPSLHNTQPWRWVAGSATDAAVENSATDTPSERGLELQLFLDPTRVVRSTDRSAREAVMSCGVMLDHVRVAMAAAGWSTSVERFPNPNNLDHLATLQFSQLEFVTDAHRRRADAILARRTDRLPMAAPADWESFETLLQARLDDGPVHADVLGDDARQQLTEAAELTESLRLYDSAYHAELAWWTTPFATEDGIPQSALVSAAESERVAMARSFPVTAHSDRRPALNDDAAKIVVLSTDGYSRADALDAGEALSATLLECTLVGFATCPVTHVTELHASRDIIGALIGRDACPQVLVRVGIAPALEDVPPPTPRRPVEAILSIS</sequence>
<evidence type="ECO:0000313" key="1">
    <source>
        <dbReference type="EMBL" id="BDY26424.1"/>
    </source>
</evidence>
<dbReference type="NCBIfam" id="NF047509">
    <property type="entry name" value="Rv3131_FMN_oxido"/>
    <property type="match status" value="1"/>
</dbReference>